<protein>
    <submittedName>
        <fullName evidence="1">Uncharacterized protein</fullName>
    </submittedName>
</protein>
<accession>A0A6G0TZK3</accession>
<reference evidence="1 2" key="1">
    <citation type="submission" date="2019-08" db="EMBL/GenBank/DDBJ databases">
        <title>The genome of the soybean aphid Biotype 1, its phylome, world population structure and adaptation to the North American continent.</title>
        <authorList>
            <person name="Giordano R."/>
            <person name="Donthu R.K."/>
            <person name="Hernandez A.G."/>
            <person name="Wright C.L."/>
            <person name="Zimin A.V."/>
        </authorList>
    </citation>
    <scope>NUCLEOTIDE SEQUENCE [LARGE SCALE GENOMIC DNA]</scope>
    <source>
        <tissue evidence="1">Whole aphids</tissue>
    </source>
</reference>
<evidence type="ECO:0000313" key="2">
    <source>
        <dbReference type="Proteomes" id="UP000475862"/>
    </source>
</evidence>
<keyword evidence="2" id="KW-1185">Reference proteome</keyword>
<proteinExistence type="predicted"/>
<gene>
    <name evidence="1" type="ORF">AGLY_003742</name>
</gene>
<dbReference type="AlphaFoldDB" id="A0A6G0TZK3"/>
<name>A0A6G0TZK3_APHGL</name>
<evidence type="ECO:0000313" key="1">
    <source>
        <dbReference type="EMBL" id="KAE9541751.1"/>
    </source>
</evidence>
<organism evidence="1 2">
    <name type="scientific">Aphis glycines</name>
    <name type="common">Soybean aphid</name>
    <dbReference type="NCBI Taxonomy" id="307491"/>
    <lineage>
        <taxon>Eukaryota</taxon>
        <taxon>Metazoa</taxon>
        <taxon>Ecdysozoa</taxon>
        <taxon>Arthropoda</taxon>
        <taxon>Hexapoda</taxon>
        <taxon>Insecta</taxon>
        <taxon>Pterygota</taxon>
        <taxon>Neoptera</taxon>
        <taxon>Paraneoptera</taxon>
        <taxon>Hemiptera</taxon>
        <taxon>Sternorrhyncha</taxon>
        <taxon>Aphidomorpha</taxon>
        <taxon>Aphidoidea</taxon>
        <taxon>Aphididae</taxon>
        <taxon>Aphidini</taxon>
        <taxon>Aphis</taxon>
        <taxon>Aphis</taxon>
    </lineage>
</organism>
<dbReference type="EMBL" id="VYZN01000012">
    <property type="protein sequence ID" value="KAE9541751.1"/>
    <property type="molecule type" value="Genomic_DNA"/>
</dbReference>
<dbReference type="Proteomes" id="UP000475862">
    <property type="component" value="Unassembled WGS sequence"/>
</dbReference>
<comment type="caution">
    <text evidence="1">The sequence shown here is derived from an EMBL/GenBank/DDBJ whole genome shotgun (WGS) entry which is preliminary data.</text>
</comment>
<sequence>MLSHHGHRYLHRRLHDRWRWYWHLMHHWHLSWGGISKHGFWAANNLSAADPCRSPLTSFLNAYEIDTALITPKAEKVSYNNFSSTSESKFPMNTLAPTSSIICIIFSKKFNKTITLIFKIACNDRQNYKNSNVIEHIKLKTDKTKIYTLMLLYRPSVTVCYSVVLFIDNTITVQVLVKGK</sequence>